<feature type="domain" description="Bacterial Ig-like" evidence="2">
    <location>
        <begin position="1368"/>
        <end position="1467"/>
    </location>
</feature>
<protein>
    <submittedName>
        <fullName evidence="3">Large repetitive protein</fullName>
    </submittedName>
</protein>
<dbReference type="PROSITE" id="PS51854">
    <property type="entry name" value="CSPG"/>
    <property type="match status" value="1"/>
</dbReference>
<dbReference type="InterPro" id="IPR039005">
    <property type="entry name" value="CSPG_rpt"/>
</dbReference>
<feature type="region of interest" description="Disordered" evidence="1">
    <location>
        <begin position="1"/>
        <end position="20"/>
    </location>
</feature>
<dbReference type="RefSeq" id="WP_008658949.1">
    <property type="nucleotide sequence ID" value="NZ_ANMO01000176.1"/>
</dbReference>
<dbReference type="Gene3D" id="2.60.40.10">
    <property type="entry name" value="Immunoglobulins"/>
    <property type="match status" value="6"/>
</dbReference>
<dbReference type="NCBIfam" id="NF033510">
    <property type="entry name" value="Ca_tandemer"/>
    <property type="match status" value="1"/>
</dbReference>
<feature type="region of interest" description="Disordered" evidence="1">
    <location>
        <begin position="810"/>
        <end position="839"/>
    </location>
</feature>
<dbReference type="InterPro" id="IPR013783">
    <property type="entry name" value="Ig-like_fold"/>
</dbReference>
<dbReference type="Proteomes" id="UP000011529">
    <property type="component" value="Unassembled WGS sequence"/>
</dbReference>
<accession>M2B0R4</accession>
<evidence type="ECO:0000313" key="4">
    <source>
        <dbReference type="Proteomes" id="UP000011529"/>
    </source>
</evidence>
<sequence>MSIRPSHHNFAGRTQNTSVARMQKMRERFNRWEQKANDRKAHWIAKQAARIERYKNAFKASWISKIGLGMAAIWKFITNPPFFVRIEKRPAVAFTAMLPFGISFERKGKVKRRSPRFASPTQSKVSVEALERRELLAGDLSINFDGATGIPAGLEDGTSGDANYQFHDENASNNVLFDGIADSDRDYLRTTDGGYATGDFTADIQVTRTTGDNIAYFGVGDGVPGGTAAEPGGPAMTFRLHADGQISVGLYDSGETFETGDTTNNLANLAVGTHEFRIQYDDSESEATFSYDGNDDGVFEKAITVSEVTGFTSSNAHIFFGGSGGVEFDNLQITTGVMDNVPPTVSITRDDANPSNATSVSFSVDFNEDVQNVDASDFTVATSGTASVNPTVTVNDAGDSDDSTYQVTVDNVAGDGTVGLDFNLPNLDIGDLAGNLLDSTPTTDEEYTVDVPFKITSVQLLQNSTDDTGVTSTDGITSNTTPIFQIFYTGGTGIEQIDLVNGSYSDVDSSDTVSDLDTAYGQVLGSATAGVGSGSTTIQATDWDPAAGNQPATDATYAAGAIFARYEQNIVSSDGGVLEDGDAVALTEQDIEIDTTAPTVNISMSDTALKKGETALVTVTFSEEPGGVDATDLIVDALSGGSPSGTLTDFVVNSGNPKVYTATFTPVDNIEDIHDNFLKVNAGSYTDIAGNSGVAGSTINFTIDTLAPTDPTITSVEDDANPVTAAISDGGFTNDVRPRFYGTVGSPNDKLLIYIDGASTPLEVTVGSTTWDYELSSDLSEGPHSFSIRTQDTAGNISLGEATFALTVDTTSPSAPSITSVNDGATPSTGPLTSGDSTNDTELVVRVSLSGTGAVDGDTVQLYDDTTALGSAVTLTSTDVTTNGYVDITTPALTDGTTYQLNATVTDAASNEGAASSPNFTVTIDTTAPAVPSIDAIGDMAADEVNGLIAITGMAAPGATVTVSVTDLTADPDVVYTGTTTADGTSGAFSIATSALQNSVPETLASLIATLSVPATSRHNDFTVSATATDAAGNVSGLSTAESFTFDADADSSNDLEIAATATHVRIANQAAFPFTVTGLDTDATAVVTFTDENSAKVDVNIAMPATITTTNHTVDLSGLADGQITATVVATDNLGNQDTGQAAATFVVTKDTSAPTIAITTPILTDDVVNAVENNTPLTIAGTTTDTEDGQTVTVMLNSQSYPANASGNAWSVSVPAAHLQALTSGTTYAVTADVSDAAGNPATQASVNLDVDTVSPTLSTAVIYSDNADTAQATIGNTITLDLTFAEPVDEPTVMIAEKTATVAETLGSSDKTKWTATWVVVSGDLQGAASISVNFADIAGNPGMEVTAATTGSVTIDTVAPTLGAIDLQPSSDLGESNSDDLTSDVTPTIDFLGENGSTIEIEWKAGEGFVPDGTDTAAGPTQRTFSGGYATDGSDDGPQIITVQLTDAAGNTTTETLNVTIDTTIADGTVAEAAAGDSDYSIGETITFEVTFAEAVYVDETDGAPTLTLSNGASATYSGGSGSTTLSFAYTVAESASEDTDESTLPTPIANDLEVTGLVIPDNSVGDPSYIRDIAGNDAAIALPTDLNIEVDTATINIDAIEINDDVDDSEDLDVVLKGSTTGVEVGQDVMITIKDAADAVVFGPEITQVQAGGLWQLDPDADLSALDDEATYTLEVEVTDQAETANTVTASRTFTTTDSSAPQAVLNLGLNVVANSSNNLIDDSRLQFSDRTATTGSDITFTLTTAPAGQLWLDLDDSGTLNNSETALIIGDTFTQADLDNGLLKYDHVGASSDGFDFTVTDTLGNVSDPQSFPIDVGQESTTEKKFLLLNGNYYRRNLDQVGILNPILATGQFDDADVVTIGFSSFVPSLSFLKQYDAVLVNGWDYLYRAGPIGDVLADYVDDGYGVVEMATRYRYYQPNQFQSYHVTGDWTSNGYSPFIQNGNFYSGTRSLGTFNSAHPVMESVSNLQVNAIDSSSAASGVNVIARTNDNRPLVMEQSGQVGSVVGLNFFAYSWQYYYGYNPSTDGAQLIANALSYVAPDTEISLSGDTLTLTGFADASDDLAISSDGTNITITDPVNRLVSAFGTSSNGHAVTIPVGSIDTIVFDTGEGDDTLSLDLTNLAGIDFVFNGGDGGATDNDTLVIQGGTFETATFAYANIFETNADEFSGDITLDDGSLTSTITFTGLEPVTYSSPTNSYVFDLTNNTDSASLDIDTAISGHLLLSSLNGTFETTSFIAPNGTGKSITINMDAGDDTLSIEDIASRYSGGELVVTGGDGSDVVTVHPGATSGTASVTGFTFDGGESGGDSDSLTISGGSVTTVTYDFDDAATTTSDNFAGDITLTGTDSGTIRYTGLEPVTNSTPAADVVFNLPDGDATATLSETANPNEFTLASPDFEDVTFTLTSSGNLTINGGSGTDVLTLNAVELPGDLDINLGAGDTINVSGDLLVDGALNMDADTITATADVEADSAISIIGRGDVTLQSVTASNDAVTIQAGSTGPGNLLVDEIVGATNLDLDADGTLTIETSAVASITMDLFASGDITVDTINPSATGGVVMESTGGRILSESGATGLISGGNLNLTADQGIDVRTNVLSVDAENASMGAIEIAQEVNSLTLNKIDNNASGGSVVITNTQAITTSVSESVSADGGNISIESTNNSVTISQPVFTTGAGTIALTATGGVAINGAAEVTADTGAITITADSDADDSGSFTIVGSSTYVSTNNATDNALVITAADMTLGGLAPLSGGSLVSPSGRTQLLNSAANQTFTLGSGIGSHIKLTAAELDQVTADSLKIGKADAGAIEIKGAIAPVGTSTLILETGSTITDDPALPNPGSITETNLKIVAGGSVLLDGANDVDNLVAEVTGSENTFTFNDIDDLTIPSTAIDTTSGITTNAGSVVLKSTSLTVDSAITTSGTAATVGEVTLIQDALDLNASVTASAGDVTIRPLSAATEIHLGDADAAGILGLEQDDLNEITTSAVVRLGSTTTTTVGADTVPINTGDIDLVTAVTETGTGFTTLSLITQGGVVDTSADTTVDITVTNLAIQAGGGIGSTDDINVSVTNLAAHNDQTGATLGGNININNLGDLTIAAAPGIDGVIGVDNDFAGGSVTINVDVDGGEPGNLTINAPIDAEDGPITIQADNNIALNANVSSGTGAGDIAITADTNSDAAVVVDGAITMVDGAVVDAGSGTIAMNAYGNVTLGRVVTTNNTPMAVLIDSSNGAISEVGDTGGADIVATGSDAVVTLNAATGIGTMAAPIDTSIAKLVVTNSASGDVYIEEATGLKINGIDQDGGLVNIKTLNGFLDVVQGTGISTTTGSVTLTAEKTTAPSAPIVINDPIQSDSGAVVITAADSVNFGAPNTVSTDANVFVTATAQGIFMSNGALIDAGSGLIDLTANGNITLGGLLTTNTTPAGLNKTDPSMSTAAIVVNTATGSILDAGDTHLEVSTVGGSPQGGAVLIAEAGSIGATGNPLEMNVGSIGAKSLTEIVLDSDGDILIDCLISGSDITVTAGGMINDLQNDALADLDAGGTISLEATTGIGGNPGTTATVADAAGRLELAAGSTLIASTTDAGTANGNILVAGLGDLTLQSVTTANGAVDITAAGTITATLVETSNTNSDDNDITLVATAGGDIEVVALDAGADGDITLTAAGAITEDGMPGTAAAGDVLTATAGGAISLDTNVNKITATTNAAGDIDIDESTGVELTNIATNDGTVNVVATTGDVTIVSVTSAGTDKDVTIEATVGSILDQDDNTDVDITATGEIILTAGANIHGTGTGTDGDGNRLEVAAGSVVTANSTTAGNIRLTSPGAITLKNIDATSGDVDVTTTGGDILIGAIDASGTVTLNSSAAINEADDDLTADITAATVSLEAVGDIGGSATPTTTDTEGRLEIAGGSVSANSTGTGDIVLRGTADITFTSVTTNDGLVDVDSTGNQITVAGTGISAVGGGIKAVAAGIKLSADLQTDGDAIDLNGPVVIDGARLIDTESGDNDDAGLVLITGTINGMDNIGNTDILTIDATANTNAAGAVTITGVVGGSTPLDSIDIDGNAIDLQSAITVDDGGIEVNGSGINIGGDLTTEGSNVDLTGPVTLTNENATTTIDTATTSATGGVVTIDGTINGTNLGAETLVIDTSGTSNKANVFLKQDVGATQRLGGLTVTADTLEITGDILTDSTGASADGLIDFSGVTMLDLTDNQTIQIDSDATGGSSDAGQIVLTGAANLDIDEPTVDFVIDARADGTGVSKDVTLNDVTVKSLNVAGDKVTFEGLVTLKGKDLAGNSLRVDAKDVEFKDGARIVVDGDMAGDTGNVLIAGKVGDNGTLTLAATGADALPVIDVTDAEAAGGTVTIDSNFTVVELCDDIATAGGAILIASPVELCADVTLDTTGNSTAAGANITISNTITDDATSGPHSLDLIGGTGGDVNLTGDITIGRLDIQSADIVDLPSVSTDGEGASGGIDIGSTAAVNRIDLNGATLDSGANHPNVAGVISLNSADIDLSISVTLDATTGGTTDGAITVGDSANPSAVDATTAGMESLTIQSSDGALTVHSDLGGNTRLGSVAVNSSGGTISWNGDIATQGGAVDFTGVTGAIDVTGNDGAQWTIDTNDGASGNGGNIDFGMNATITAGDVALVFDATASATDADVILPASIAAASVDVDADQITAGNIVTTGGNIDLNATATTGTAIFFNGSTIDTTDGGTEATAGEIILTSAGGNLLLNNSGGTVSFLTDATTTDANITIAIPVEAMATEPLTLDAGDADVAINATVGAASPIGLLTIDADNIDFNANVDAAGIAATGQSSIEIGTTSAVVLDINNVQSSFDSPFIDADAGSTIIDSTGGKDTAVLYRPLNDATAFNIGDDAGTATDRVTDAALAAVANSIGQLAIGYAGTQSGKITIDGNSPQTRSGYPSLTGIVLNTSLVIQAVDADVEVTDSIISDIEGNSITINGSGAAGVTTIMNNSTFITDNGGVITIDDSVTLADGVTLTLDSDGNNAGGGAAISVTGDIQGDGGSNENLVVHSGGGSITLGDAATDKIGDTGSRFGTITLDGTDAVVINSTVVAASITIGGSDNPTAVTFNETLDLDNGSAADVLDITVAAAGTVTFAAAADLTTANGGNVVVNSAGAGGSVTINDTAASSWSIDGSVNIDGNFGNVDLGEDITTNGGAISISSPTTLTKDIALDTTASGTATAGANISLAAVTASGAASAETLTIDAGTDGDISVTGQIGASRLGLVTITNANDVVFDDTANNPAQVTGLTVTESSTLTATEQIDTTADISIVADDASSPDLATTTSVTLAGGVELGGANLAIQAASDVIFSAPIISTPDAGTETVTVSGITAATEIYLGDAGGGLDISEASLAQIQSTVTEIVIGEAMNQTGKITVGDGADDNGTLTVLTALTLEAAGASGAGIDVQASITTAGDFTVNGDGAGDGFSVNATSVTITTAGGDATINDTVTFATDGNALAINTTGTSDGAININGSVEANNTGAAAENLTLTAGTGDVTLGGSGDTFGATTTADDRLGTINIVSANDVTVNASIVAQVFDQDAGVLGTPGPGSTTTFKAAIDLDKGSSGDVLRLDNVPNVTFEDAAAVTTGNGGNVFLDGDDTGDLIIGTGGMTLDGSFTEQQYNSVQLNGTITANGINISSKLELSTDLVLTAATGDISVGNICGDEDDKDKIYDVTITATTGSVSVGQIGIDADSDDINEVTITSGSTSADTISLGGNIFTGEDDNTGDVSLNGAVVLGVDIVIDTTDTEDMAPAPAATGNAGAVSFSSTIDGTTGGEESLTINANDTTADGDVTIAGAVGGTTPLEFVTIDAASVEVDAVATTGAIDVTGSSIKLSGDLQTDGGTVDLTGPLTVNGTDITIDTELDDNSDAGAVTITGTVNGMTMDVDGLIIDTTTGATFSAGDVTIDGIVGGGALDLDKLVISGAAIDLTSAVTVHDGGIAVTGDTISLGGDLQTDGGNVELAGNVTLAKEDAMTTIDTGDTATTAGNVTVTGTIGGSEAGDEALVIDASGTTTSGNVQVTGAIGTTLLPLASLDIDGAII</sequence>
<proteinExistence type="predicted"/>
<reference evidence="3" key="2">
    <citation type="journal article" date="2013" name="Mar. Genomics">
        <title>Expression of sulfatases in Rhodopirellula baltica and the diversity of sulfatases in the genus Rhodopirellula.</title>
        <authorList>
            <person name="Wegner C.E."/>
            <person name="Richter-Heitmann T."/>
            <person name="Klindworth A."/>
            <person name="Klockow C."/>
            <person name="Richter M."/>
            <person name="Achstetter T."/>
            <person name="Glockner F.O."/>
            <person name="Harder J."/>
        </authorList>
    </citation>
    <scope>NUCLEOTIDE SEQUENCE [LARGE SCALE GENOMIC DNA]</scope>
    <source>
        <strain evidence="3">6C</strain>
    </source>
</reference>
<dbReference type="InterPro" id="IPR044016">
    <property type="entry name" value="Big_13"/>
</dbReference>
<comment type="caution">
    <text evidence="3">The sequence shown here is derived from an EMBL/GenBank/DDBJ whole genome shotgun (WGS) entry which is preliminary data.</text>
</comment>
<dbReference type="Pfam" id="PF16184">
    <property type="entry name" value="Cadherin_3"/>
    <property type="match status" value="1"/>
</dbReference>
<evidence type="ECO:0000313" key="3">
    <source>
        <dbReference type="EMBL" id="EMB15373.1"/>
    </source>
</evidence>
<reference evidence="3" key="1">
    <citation type="submission" date="2012-11" db="EMBL/GenBank/DDBJ databases">
        <title>Permanent draft genomes of Rhodopirellula europaea strain SH398 and 6C.</title>
        <authorList>
            <person name="Richter M."/>
            <person name="Richter-Heitmann T."/>
            <person name="Frank C."/>
            <person name="Harder J."/>
            <person name="Glockner F.O."/>
        </authorList>
    </citation>
    <scope>NUCLEOTIDE SEQUENCE</scope>
    <source>
        <strain evidence="3">6C</strain>
    </source>
</reference>
<dbReference type="Pfam" id="PF19077">
    <property type="entry name" value="Big_13"/>
    <property type="match status" value="2"/>
</dbReference>
<organism evidence="3 4">
    <name type="scientific">Rhodopirellula europaea 6C</name>
    <dbReference type="NCBI Taxonomy" id="1263867"/>
    <lineage>
        <taxon>Bacteria</taxon>
        <taxon>Pseudomonadati</taxon>
        <taxon>Planctomycetota</taxon>
        <taxon>Planctomycetia</taxon>
        <taxon>Pirellulales</taxon>
        <taxon>Pirellulaceae</taxon>
        <taxon>Rhodopirellula</taxon>
    </lineage>
</organism>
<name>M2B0R4_9BACT</name>
<gene>
    <name evidence="3" type="ORF">RE6C_03890</name>
</gene>
<feature type="non-terminal residue" evidence="3">
    <location>
        <position position="6071"/>
    </location>
</feature>
<dbReference type="EMBL" id="ANMO01000176">
    <property type="protein sequence ID" value="EMB15373.1"/>
    <property type="molecule type" value="Genomic_DNA"/>
</dbReference>
<evidence type="ECO:0000256" key="1">
    <source>
        <dbReference type="SAM" id="MobiDB-lite"/>
    </source>
</evidence>
<keyword evidence="4" id="KW-1185">Reference proteome</keyword>
<evidence type="ECO:0000259" key="2">
    <source>
        <dbReference type="Pfam" id="PF19077"/>
    </source>
</evidence>
<feature type="domain" description="Bacterial Ig-like" evidence="2">
    <location>
        <begin position="724"/>
        <end position="810"/>
    </location>
</feature>